<keyword evidence="4" id="KW-1185">Reference proteome</keyword>
<protein>
    <recommendedName>
        <fullName evidence="2">Maestro-like HEAT-repeats domain-containing protein</fullName>
    </recommendedName>
</protein>
<gene>
    <name evidence="3" type="ORF">U0070_005536</name>
</gene>
<dbReference type="InterPro" id="IPR048465">
    <property type="entry name" value="Maestro-like_HEAT"/>
</dbReference>
<dbReference type="PANTHER" id="PTHR23120:SF5">
    <property type="entry name" value="MAESTRO HEAT-LIKE REPEAT FAMILY MEMBER 9"/>
    <property type="match status" value="1"/>
</dbReference>
<dbReference type="AlphaFoldDB" id="A0AAW0IU68"/>
<dbReference type="EMBL" id="JBBHLL010000091">
    <property type="protein sequence ID" value="KAK7817893.1"/>
    <property type="molecule type" value="Genomic_DNA"/>
</dbReference>
<feature type="compositionally biased region" description="Basic residues" evidence="1">
    <location>
        <begin position="831"/>
        <end position="847"/>
    </location>
</feature>
<dbReference type="SUPFAM" id="SSF48371">
    <property type="entry name" value="ARM repeat"/>
    <property type="match status" value="1"/>
</dbReference>
<evidence type="ECO:0000259" key="2">
    <source>
        <dbReference type="Pfam" id="PF21047"/>
    </source>
</evidence>
<dbReference type="InterPro" id="IPR016024">
    <property type="entry name" value="ARM-type_fold"/>
</dbReference>
<evidence type="ECO:0000313" key="4">
    <source>
        <dbReference type="Proteomes" id="UP001488838"/>
    </source>
</evidence>
<dbReference type="PANTHER" id="PTHR23120">
    <property type="entry name" value="MAESTRO-RELATED HEAT DOMAIN-CONTAINING"/>
    <property type="match status" value="1"/>
</dbReference>
<comment type="caution">
    <text evidence="3">The sequence shown here is derived from an EMBL/GenBank/DDBJ whole genome shotgun (WGS) entry which is preliminary data.</text>
</comment>
<dbReference type="Proteomes" id="UP001488838">
    <property type="component" value="Unassembled WGS sequence"/>
</dbReference>
<dbReference type="InterPro" id="IPR045206">
    <property type="entry name" value="Maestro_heat-like_prot"/>
</dbReference>
<feature type="compositionally biased region" description="Basic and acidic residues" evidence="1">
    <location>
        <begin position="775"/>
        <end position="786"/>
    </location>
</feature>
<dbReference type="Pfam" id="PF21047">
    <property type="entry name" value="HEAT_Maestro"/>
    <property type="match status" value="1"/>
</dbReference>
<reference evidence="3 4" key="1">
    <citation type="journal article" date="2023" name="bioRxiv">
        <title>Conserved and derived expression patterns and positive selection on dental genes reveal complex evolutionary context of ever-growing rodent molars.</title>
        <authorList>
            <person name="Calamari Z.T."/>
            <person name="Song A."/>
            <person name="Cohen E."/>
            <person name="Akter M."/>
            <person name="Roy R.D."/>
            <person name="Hallikas O."/>
            <person name="Christensen M.M."/>
            <person name="Li P."/>
            <person name="Marangoni P."/>
            <person name="Jernvall J."/>
            <person name="Klein O.D."/>
        </authorList>
    </citation>
    <scope>NUCLEOTIDE SEQUENCE [LARGE SCALE GENOMIC DNA]</scope>
    <source>
        <strain evidence="3">V071</strain>
    </source>
</reference>
<name>A0AAW0IU68_MYOGA</name>
<organism evidence="3 4">
    <name type="scientific">Myodes glareolus</name>
    <name type="common">Bank vole</name>
    <name type="synonym">Clethrionomys glareolus</name>
    <dbReference type="NCBI Taxonomy" id="447135"/>
    <lineage>
        <taxon>Eukaryota</taxon>
        <taxon>Metazoa</taxon>
        <taxon>Chordata</taxon>
        <taxon>Craniata</taxon>
        <taxon>Vertebrata</taxon>
        <taxon>Euteleostomi</taxon>
        <taxon>Mammalia</taxon>
        <taxon>Eutheria</taxon>
        <taxon>Euarchontoglires</taxon>
        <taxon>Glires</taxon>
        <taxon>Rodentia</taxon>
        <taxon>Myomorpha</taxon>
        <taxon>Muroidea</taxon>
        <taxon>Cricetidae</taxon>
        <taxon>Arvicolinae</taxon>
        <taxon>Myodes</taxon>
    </lineage>
</organism>
<sequence>MIAQLLLKPAYSKLLYDWNMTLKEKYPNTNMAIPHPAEKQASDRIKCLFNEPTVLIKVDVNSISSAVKPNDKHTLDTVTPGLAVSSKVLLRFRLRTSTRFPCSSDMPISASNKFTGIAAIDDHLIAQAGKKFPRFLFTILAHETSLCFLSSRHLTHKQTENAKFMFQTYQLHQSIPDASIAFSAIKTQVTLPNAIGTNKADRTQDADAGIKHTVLILLDLITAVTHLQTLQSTMQWRHVEFEAEMLMDAYSGLLSDQSIILAMNSSFVDPLLQFESQMRILELSFRKIFSLPDLSTVQAMGRNSEDTEVLESQLEHFPRGKVEFDNSLKFFKPSELSQTPTGDACLLVAELSLLCSHKNPSIEQQAATGMNYVLYIGMCQNPNIVKQKTGSPSIVETDNTRAIASDFNLLPKNIQGDRDKIAQSVGQILLPTFLTDFVWTLLKKLSSPDDETALEAASLLILTLEYHAQKITMVSKIVDDIYEQLSWNSSHTMKNVLLRVISLLIRASPKKVIFQLMEFPVPADEALLLMWKAASTEPSVAPQVLKTILSILKGKPGEFEEVLIEKRRFSLNATNLMPVAASQALCTFLPVNSYRKVVIKLFPEFLMALMLQLFYCNQLLKDTAQGRSLYVRDGLKVLLNCSGLKEVHDALEKKNFWDQFSQVMDHQYGIQVITKTLSECNFPQFPETLHYVYKIAVEGPRRSEDSIVTIIFFAETAVPTEVHDFTESIKEFNPIFRANNPGLSELTKDNLGRKSSVLDSDLDSKNGSKMRKKSKDVTEKEKDTKGLNKKRKLYEDRALTSESLSKVECEELQAKRKKSGEDSERTDKDTAKKRRQRKDSKKKKKKPASFSSDSSQHQQDQGPLQGAMLKEL</sequence>
<proteinExistence type="predicted"/>
<feature type="domain" description="Maestro-like HEAT-repeats" evidence="2">
    <location>
        <begin position="344"/>
        <end position="545"/>
    </location>
</feature>
<feature type="compositionally biased region" description="Low complexity" evidence="1">
    <location>
        <begin position="848"/>
        <end position="861"/>
    </location>
</feature>
<accession>A0AAW0IU68</accession>
<dbReference type="GO" id="GO:0005737">
    <property type="term" value="C:cytoplasm"/>
    <property type="evidence" value="ECO:0007669"/>
    <property type="project" value="TreeGrafter"/>
</dbReference>
<feature type="region of interest" description="Disordered" evidence="1">
    <location>
        <begin position="747"/>
        <end position="789"/>
    </location>
</feature>
<feature type="compositionally biased region" description="Basic and acidic residues" evidence="1">
    <location>
        <begin position="809"/>
        <end position="830"/>
    </location>
</feature>
<feature type="region of interest" description="Disordered" evidence="1">
    <location>
        <begin position="809"/>
        <end position="872"/>
    </location>
</feature>
<evidence type="ECO:0000313" key="3">
    <source>
        <dbReference type="EMBL" id="KAK7817893.1"/>
    </source>
</evidence>
<evidence type="ECO:0000256" key="1">
    <source>
        <dbReference type="SAM" id="MobiDB-lite"/>
    </source>
</evidence>